<dbReference type="InterPro" id="IPR003838">
    <property type="entry name" value="ABC3_permease_C"/>
</dbReference>
<keyword evidence="4 6" id="KW-1133">Transmembrane helix</keyword>
<feature type="transmembrane region" description="Helical" evidence="6">
    <location>
        <begin position="401"/>
        <end position="419"/>
    </location>
</feature>
<feature type="transmembrane region" description="Helical" evidence="6">
    <location>
        <begin position="711"/>
        <end position="735"/>
    </location>
</feature>
<feature type="transmembrane region" description="Helical" evidence="6">
    <location>
        <begin position="319"/>
        <end position="337"/>
    </location>
</feature>
<proteinExistence type="predicted"/>
<evidence type="ECO:0000259" key="7">
    <source>
        <dbReference type="Pfam" id="PF02687"/>
    </source>
</evidence>
<evidence type="ECO:0000256" key="6">
    <source>
        <dbReference type="SAM" id="Phobius"/>
    </source>
</evidence>
<feature type="domain" description="ABC3 transporter permease C-terminal" evidence="7">
    <location>
        <begin position="718"/>
        <end position="831"/>
    </location>
</feature>
<feature type="transmembrane region" description="Helical" evidence="6">
    <location>
        <begin position="795"/>
        <end position="827"/>
    </location>
</feature>
<comment type="caution">
    <text evidence="8">The sequence shown here is derived from an EMBL/GenBank/DDBJ whole genome shotgun (WGS) entry which is preliminary data.</text>
</comment>
<evidence type="ECO:0000256" key="4">
    <source>
        <dbReference type="ARBA" id="ARBA00022989"/>
    </source>
</evidence>
<dbReference type="GO" id="GO:0005886">
    <property type="term" value="C:plasma membrane"/>
    <property type="evidence" value="ECO:0007669"/>
    <property type="project" value="UniProtKB-SubCell"/>
</dbReference>
<keyword evidence="3 6" id="KW-0812">Transmembrane</keyword>
<feature type="transmembrane region" description="Helical" evidence="6">
    <location>
        <begin position="468"/>
        <end position="493"/>
    </location>
</feature>
<name>A0A8G2CKB8_ACIRU</name>
<feature type="transmembrane region" description="Helical" evidence="6">
    <location>
        <begin position="425"/>
        <end position="447"/>
    </location>
</feature>
<evidence type="ECO:0000313" key="9">
    <source>
        <dbReference type="Proteomes" id="UP000186308"/>
    </source>
</evidence>
<organism evidence="8 9">
    <name type="scientific">Acidiphilium rubrum</name>
    <dbReference type="NCBI Taxonomy" id="526"/>
    <lineage>
        <taxon>Bacteria</taxon>
        <taxon>Pseudomonadati</taxon>
        <taxon>Pseudomonadota</taxon>
        <taxon>Alphaproteobacteria</taxon>
        <taxon>Acetobacterales</taxon>
        <taxon>Acidocellaceae</taxon>
        <taxon>Acidiphilium</taxon>
    </lineage>
</organism>
<comment type="subcellular location">
    <subcellularLocation>
        <location evidence="1">Cell membrane</location>
        <topology evidence="1">Multi-pass membrane protein</topology>
    </subcellularLocation>
</comment>
<dbReference type="AlphaFoldDB" id="A0A8G2CKB8"/>
<dbReference type="Pfam" id="PF02687">
    <property type="entry name" value="FtsX"/>
    <property type="match status" value="2"/>
</dbReference>
<keyword evidence="9" id="KW-1185">Reference proteome</keyword>
<accession>A0A8G2CKB8</accession>
<evidence type="ECO:0000256" key="2">
    <source>
        <dbReference type="ARBA" id="ARBA00022475"/>
    </source>
</evidence>
<feature type="domain" description="ABC3 transporter permease C-terminal" evidence="7">
    <location>
        <begin position="263"/>
        <end position="379"/>
    </location>
</feature>
<evidence type="ECO:0000256" key="5">
    <source>
        <dbReference type="ARBA" id="ARBA00023136"/>
    </source>
</evidence>
<keyword evidence="2" id="KW-1003">Cell membrane</keyword>
<sequence>MIRLAWRLAWRDLRGSKRGLLIVLLCLGVGVASVAGIGSLRAALQQGISQSGRTILGGDLALSTGLGPLPSAVSAWFRAHGARVTETVDTRSILVAPSGHRLLAAVRAVGPGWPMLGHVATSPPGRFGGLAPGPGHRPGLLLAPTGAATLGLHPGDVVTLGGVKLVYRGTIRSTPDSIGDSQLFGVKAFVALQSLAGTPLIQPGGLVSFGLQVLLPPGRDPHRVAAAFEREFPGNAWRLRDAARAARGVTRFVDQAAMFMTLLGLAGLLVGGIGVANGVDAWLAARARTIATLRCLGASARLISLINVIQLLILGVPGIVIGLAVGAGAPVLVLPLLRGALPVPHHIGLYPAPLLLSAGFGLLVGLVFALPPLQRAATISGGALFRSASVALQVPRSWRAIAIQLIAVLVLAALAVLSVPRPLLALGFSGGAIATLLLLRLVAFLLIRLLSVLPAPRNAAIALGLRRLTGPASTLPLMLLSAGAGLTVMVAVAEIRSNLLAEFTHALPASAPGFYFIDIQPHDLPKFEAALKSTGAAHHLAFMPSLRARIMAVDGVGVAQFRPPEQSAWPLRSDIGFTYAAAPPPGTHITAGQWWGQPYHGPPLVSFDARIARQWGLRVGDTIAVNVLGRDFVLRIANLRRIDWQSLQINFLMIGAPDPFAGAPHTMVATVEVDPGRKGAVLAAVTDALPGVTGIDVSQILRGLAGLIGEIATAISAVGLVALLAGGLVLVSAIAAGREARIAEAVVLKTLGAAASQIRGAWLTEFAVAGGAAGLMAASIGTLAAALVVRLVFHIAFHVAIGVMLITLGFSIASMTALGFAATARVLRRPPAARLRLETGG</sequence>
<protein>
    <submittedName>
        <fullName evidence="8">Putative ABC transport system permease protein</fullName>
    </submittedName>
</protein>
<feature type="transmembrane region" description="Helical" evidence="6">
    <location>
        <begin position="349"/>
        <end position="370"/>
    </location>
</feature>
<keyword evidence="5 6" id="KW-0472">Membrane</keyword>
<reference evidence="8 9" key="1">
    <citation type="submission" date="2017-01" db="EMBL/GenBank/DDBJ databases">
        <authorList>
            <person name="Varghese N."/>
            <person name="Submissions S."/>
        </authorList>
    </citation>
    <scope>NUCLEOTIDE SEQUENCE [LARGE SCALE GENOMIC DNA]</scope>
    <source>
        <strain evidence="8 9">ATCC 35905</strain>
    </source>
</reference>
<feature type="transmembrane region" description="Helical" evidence="6">
    <location>
        <begin position="766"/>
        <end position="789"/>
    </location>
</feature>
<dbReference type="EMBL" id="FTNE01000008">
    <property type="protein sequence ID" value="SIQ72778.1"/>
    <property type="molecule type" value="Genomic_DNA"/>
</dbReference>
<feature type="transmembrane region" description="Helical" evidence="6">
    <location>
        <begin position="256"/>
        <end position="279"/>
    </location>
</feature>
<dbReference type="InterPro" id="IPR038766">
    <property type="entry name" value="Membrane_comp_ABC_pdt"/>
</dbReference>
<evidence type="ECO:0000313" key="8">
    <source>
        <dbReference type="EMBL" id="SIQ72778.1"/>
    </source>
</evidence>
<gene>
    <name evidence="8" type="ORF">SAMN05421828_108118</name>
</gene>
<dbReference type="PANTHER" id="PTHR30287:SF1">
    <property type="entry name" value="INNER MEMBRANE PROTEIN"/>
    <property type="match status" value="1"/>
</dbReference>
<evidence type="ECO:0000256" key="1">
    <source>
        <dbReference type="ARBA" id="ARBA00004651"/>
    </source>
</evidence>
<dbReference type="RefSeq" id="WP_035227907.1">
    <property type="nucleotide sequence ID" value="NZ_FTNE01000008.1"/>
</dbReference>
<dbReference type="PANTHER" id="PTHR30287">
    <property type="entry name" value="MEMBRANE COMPONENT OF PREDICTED ABC SUPERFAMILY METABOLITE UPTAKE TRANSPORTER"/>
    <property type="match status" value="1"/>
</dbReference>
<dbReference type="Proteomes" id="UP000186308">
    <property type="component" value="Unassembled WGS sequence"/>
</dbReference>
<evidence type="ECO:0000256" key="3">
    <source>
        <dbReference type="ARBA" id="ARBA00022692"/>
    </source>
</evidence>
<dbReference type="OrthoDB" id="9775544at2"/>